<evidence type="ECO:0000313" key="4">
    <source>
        <dbReference type="EMBL" id="QKQ99037.1"/>
    </source>
</evidence>
<dbReference type="InterPro" id="IPR036291">
    <property type="entry name" value="NAD(P)-bd_dom_sf"/>
</dbReference>
<organism evidence="4 5">
    <name type="scientific">Metallosphaera tengchongensis</name>
    <dbReference type="NCBI Taxonomy" id="1532350"/>
    <lineage>
        <taxon>Archaea</taxon>
        <taxon>Thermoproteota</taxon>
        <taxon>Thermoprotei</taxon>
        <taxon>Sulfolobales</taxon>
        <taxon>Sulfolobaceae</taxon>
        <taxon>Metallosphaera</taxon>
    </lineage>
</organism>
<dbReference type="KEGG" id="mten:GWK48_00290"/>
<dbReference type="InterPro" id="IPR001763">
    <property type="entry name" value="Rhodanese-like_dom"/>
</dbReference>
<dbReference type="GO" id="GO:0035925">
    <property type="term" value="F:mRNA 3'-UTR AU-rich region binding"/>
    <property type="evidence" value="ECO:0007669"/>
    <property type="project" value="TreeGrafter"/>
</dbReference>
<dbReference type="SMART" id="SM00829">
    <property type="entry name" value="PKS_ER"/>
    <property type="match status" value="1"/>
</dbReference>
<dbReference type="CDD" id="cd08264">
    <property type="entry name" value="Zn_ADH_like2"/>
    <property type="match status" value="1"/>
</dbReference>
<dbReference type="EMBL" id="CP049074">
    <property type="protein sequence ID" value="QKQ99037.1"/>
    <property type="molecule type" value="Genomic_DNA"/>
</dbReference>
<keyword evidence="1" id="KW-0521">NADP</keyword>
<gene>
    <name evidence="4" type="ORF">GWK48_00290</name>
</gene>
<dbReference type="Pfam" id="PF00107">
    <property type="entry name" value="ADH_zinc_N"/>
    <property type="match status" value="1"/>
</dbReference>
<dbReference type="InterPro" id="IPR011032">
    <property type="entry name" value="GroES-like_sf"/>
</dbReference>
<dbReference type="RefSeq" id="WP_174628539.1">
    <property type="nucleotide sequence ID" value="NZ_CP049074.1"/>
</dbReference>
<dbReference type="AlphaFoldDB" id="A0A6N0NU93"/>
<dbReference type="OrthoDB" id="8709at2157"/>
<dbReference type="SUPFAM" id="SSF50129">
    <property type="entry name" value="GroES-like"/>
    <property type="match status" value="1"/>
</dbReference>
<dbReference type="Pfam" id="PF08240">
    <property type="entry name" value="ADH_N"/>
    <property type="match status" value="1"/>
</dbReference>
<name>A0A6N0NU93_9CREN</name>
<dbReference type="PANTHER" id="PTHR48106">
    <property type="entry name" value="QUINONE OXIDOREDUCTASE PIG3-RELATED"/>
    <property type="match status" value="1"/>
</dbReference>
<evidence type="ECO:0000313" key="5">
    <source>
        <dbReference type="Proteomes" id="UP000509301"/>
    </source>
</evidence>
<dbReference type="InterPro" id="IPR020843">
    <property type="entry name" value="ER"/>
</dbReference>
<dbReference type="InterPro" id="IPR013149">
    <property type="entry name" value="ADH-like_C"/>
</dbReference>
<evidence type="ECO:0000259" key="3">
    <source>
        <dbReference type="PROSITE" id="PS50206"/>
    </source>
</evidence>
<proteinExistence type="predicted"/>
<dbReference type="InterPro" id="IPR013154">
    <property type="entry name" value="ADH-like_N"/>
</dbReference>
<accession>A0A6N0NU93</accession>
<dbReference type="GO" id="GO:0003960">
    <property type="term" value="F:quinone reductase (NADPH) activity"/>
    <property type="evidence" value="ECO:0007669"/>
    <property type="project" value="TreeGrafter"/>
</dbReference>
<dbReference type="Gene3D" id="3.90.180.10">
    <property type="entry name" value="Medium-chain alcohol dehydrogenases, catalytic domain"/>
    <property type="match status" value="1"/>
</dbReference>
<evidence type="ECO:0000256" key="1">
    <source>
        <dbReference type="ARBA" id="ARBA00022857"/>
    </source>
</evidence>
<feature type="domain" description="Rhodanese" evidence="3">
    <location>
        <begin position="152"/>
        <end position="208"/>
    </location>
</feature>
<keyword evidence="2" id="KW-0560">Oxidoreductase</keyword>
<dbReference type="GO" id="GO:0005829">
    <property type="term" value="C:cytosol"/>
    <property type="evidence" value="ECO:0007669"/>
    <property type="project" value="TreeGrafter"/>
</dbReference>
<dbReference type="GeneID" id="55640337"/>
<reference evidence="4 5" key="1">
    <citation type="submission" date="2020-02" db="EMBL/GenBank/DDBJ databases">
        <title>Comparative genome analysis reveals the metabolism and evolution of the thermophilic archaeal genus Metallosphaera.</title>
        <authorList>
            <person name="Jiang C."/>
        </authorList>
    </citation>
    <scope>NUCLEOTIDE SEQUENCE [LARGE SCALE GENOMIC DNA]</scope>
    <source>
        <strain evidence="4 5">Ric-A</strain>
    </source>
</reference>
<keyword evidence="5" id="KW-1185">Reference proteome</keyword>
<dbReference type="PROSITE" id="PS50206">
    <property type="entry name" value="RHODANESE_3"/>
    <property type="match status" value="1"/>
</dbReference>
<dbReference type="Proteomes" id="UP000509301">
    <property type="component" value="Chromosome"/>
</dbReference>
<dbReference type="GO" id="GO:0070402">
    <property type="term" value="F:NADPH binding"/>
    <property type="evidence" value="ECO:0007669"/>
    <property type="project" value="TreeGrafter"/>
</dbReference>
<dbReference type="PANTHER" id="PTHR48106:SF7">
    <property type="entry name" value="DEHYDROGENASE, ZINC-CONTAINING, PUTATIVE (AFU_ORTHOLOGUE AFUA_5G10220)-RELATED"/>
    <property type="match status" value="1"/>
</dbReference>
<evidence type="ECO:0000256" key="2">
    <source>
        <dbReference type="ARBA" id="ARBA00023002"/>
    </source>
</evidence>
<sequence>MKAVIFEKSGLENLKISEVKDPEPGHHDVVLRVIESGVNPIDYFVVSFIPVQPMPHIPGAEIYGEVVKVGEHVKSVKPGDKVVVYNRVFDGNCDMCLRGNEELCRNGGIMSLITQGGWAEKMIVPEKNVVKVDLEPSLAASLPVAGLTSYHALKEAGASLGKTVVVFGASGNTGMFAVQLAKKMGSKVIAVSRKSWVKDFGADAVVESSKVVDTVRQMTNGKMADIVINSVGASVWDISMNVLGPRGKLVLFGTLTGGEVKLDLSKVYSLHSQIVGTTGGTRAEIAELAELCKDCKVKVYKKYPLEEAAEALKALMSGDRDGRIMIKV</sequence>
<dbReference type="SUPFAM" id="SSF51735">
    <property type="entry name" value="NAD(P)-binding Rossmann-fold domains"/>
    <property type="match status" value="1"/>
</dbReference>
<protein>
    <submittedName>
        <fullName evidence="4">Alcohol dehydrogenase catalytic domain-containing protein</fullName>
    </submittedName>
</protein>